<accession>A0A2J6RC08</accession>
<sequence length="184" mass="20870">MSSNTRSNTLPSSSHTIPSTRSRKHIRSSPSTTLLQPTSKRRKHNVKDQRRDLTRSIISNLPRDELERLLLEAALRDAEAMQEVIEANSVKRTPGLPQEERLVAPEISVDVEVGDDLVDGPEARVEEVLALEEVGDRGENMDEIKCMDADGPLQFHHVTRKQFERRKTMVMEISRHSSDQETPL</sequence>
<feature type="compositionally biased region" description="Polar residues" evidence="1">
    <location>
        <begin position="1"/>
        <end position="20"/>
    </location>
</feature>
<dbReference type="EMBL" id="KZ613951">
    <property type="protein sequence ID" value="PMD36029.1"/>
    <property type="molecule type" value="Genomic_DNA"/>
</dbReference>
<reference evidence="2 3" key="1">
    <citation type="submission" date="2016-04" db="EMBL/GenBank/DDBJ databases">
        <title>A degradative enzymes factory behind the ericoid mycorrhizal symbiosis.</title>
        <authorList>
            <consortium name="DOE Joint Genome Institute"/>
            <person name="Martino E."/>
            <person name="Morin E."/>
            <person name="Grelet G."/>
            <person name="Kuo A."/>
            <person name="Kohler A."/>
            <person name="Daghino S."/>
            <person name="Barry K."/>
            <person name="Choi C."/>
            <person name="Cichocki N."/>
            <person name="Clum A."/>
            <person name="Copeland A."/>
            <person name="Hainaut M."/>
            <person name="Haridas S."/>
            <person name="Labutti K."/>
            <person name="Lindquist E."/>
            <person name="Lipzen A."/>
            <person name="Khouja H.-R."/>
            <person name="Murat C."/>
            <person name="Ohm R."/>
            <person name="Olson A."/>
            <person name="Spatafora J."/>
            <person name="Veneault-Fourrey C."/>
            <person name="Henrissat B."/>
            <person name="Grigoriev I."/>
            <person name="Martin F."/>
            <person name="Perotto S."/>
        </authorList>
    </citation>
    <scope>NUCLEOTIDE SEQUENCE [LARGE SCALE GENOMIC DNA]</scope>
    <source>
        <strain evidence="2 3">F</strain>
    </source>
</reference>
<feature type="region of interest" description="Disordered" evidence="1">
    <location>
        <begin position="1"/>
        <end position="51"/>
    </location>
</feature>
<evidence type="ECO:0000313" key="2">
    <source>
        <dbReference type="EMBL" id="PMD36029.1"/>
    </source>
</evidence>
<dbReference type="Proteomes" id="UP000235786">
    <property type="component" value="Unassembled WGS sequence"/>
</dbReference>
<organism evidence="2 3">
    <name type="scientific">Hyaloscypha variabilis (strain UAMH 11265 / GT02V1 / F)</name>
    <name type="common">Meliniomyces variabilis</name>
    <dbReference type="NCBI Taxonomy" id="1149755"/>
    <lineage>
        <taxon>Eukaryota</taxon>
        <taxon>Fungi</taxon>
        <taxon>Dikarya</taxon>
        <taxon>Ascomycota</taxon>
        <taxon>Pezizomycotina</taxon>
        <taxon>Leotiomycetes</taxon>
        <taxon>Helotiales</taxon>
        <taxon>Hyaloscyphaceae</taxon>
        <taxon>Hyaloscypha</taxon>
        <taxon>Hyaloscypha variabilis</taxon>
    </lineage>
</organism>
<evidence type="ECO:0000313" key="3">
    <source>
        <dbReference type="Proteomes" id="UP000235786"/>
    </source>
</evidence>
<evidence type="ECO:0000256" key="1">
    <source>
        <dbReference type="SAM" id="MobiDB-lite"/>
    </source>
</evidence>
<proteinExistence type="predicted"/>
<keyword evidence="3" id="KW-1185">Reference proteome</keyword>
<name>A0A2J6RC08_HYAVF</name>
<feature type="compositionally biased region" description="Low complexity" evidence="1">
    <location>
        <begin position="28"/>
        <end position="38"/>
    </location>
</feature>
<dbReference type="AlphaFoldDB" id="A0A2J6RC08"/>
<protein>
    <submittedName>
        <fullName evidence="2">Uncharacterized protein</fullName>
    </submittedName>
</protein>
<gene>
    <name evidence="2" type="ORF">L207DRAFT_99428</name>
</gene>